<reference evidence="1" key="1">
    <citation type="journal article" date="2010" name="Nature">
        <title>The sequence and de novo assembly of the giant panda genome.</title>
        <authorList>
            <person name="Li R."/>
            <person name="Fan W."/>
            <person name="Tian G."/>
            <person name="Zhu H."/>
            <person name="He L."/>
            <person name="Cai J."/>
            <person name="Huang Q."/>
            <person name="Cai Q."/>
            <person name="Li B."/>
            <person name="Bai Y."/>
            <person name="Zhang Z."/>
            <person name="Zhang Y."/>
            <person name="Wang W."/>
            <person name="Li J."/>
            <person name="Wei F."/>
            <person name="Li H."/>
            <person name="Jian M."/>
            <person name="Li J."/>
            <person name="Zhang Z."/>
            <person name="Nielsen R."/>
            <person name="Li D."/>
            <person name="Gu W."/>
            <person name="Yang Z."/>
            <person name="Xuan Z."/>
            <person name="Ryder O.A."/>
            <person name="Leung F.C."/>
            <person name="Zhou Y."/>
            <person name="Cao J."/>
            <person name="Sun X."/>
            <person name="Fu Y."/>
            <person name="Fang X."/>
            <person name="Guo X."/>
            <person name="Wang B."/>
            <person name="Hou R."/>
            <person name="Shen F."/>
            <person name="Mu B."/>
            <person name="Ni P."/>
            <person name="Lin R."/>
            <person name="Qian W."/>
            <person name="Wang G."/>
            <person name="Yu C."/>
            <person name="Nie W."/>
            <person name="Wang J."/>
            <person name="Wu Z."/>
            <person name="Liang H."/>
            <person name="Min J."/>
            <person name="Wu Q."/>
            <person name="Cheng S."/>
            <person name="Ruan J."/>
            <person name="Wang M."/>
            <person name="Shi Z."/>
            <person name="Wen M."/>
            <person name="Liu B."/>
            <person name="Ren X."/>
            <person name="Zheng H."/>
            <person name="Dong D."/>
            <person name="Cook K."/>
            <person name="Shan G."/>
            <person name="Zhang H."/>
            <person name="Kosiol C."/>
            <person name="Xie X."/>
            <person name="Lu Z."/>
            <person name="Zheng H."/>
            <person name="Li Y."/>
            <person name="Steiner C.C."/>
            <person name="Lam T.T."/>
            <person name="Lin S."/>
            <person name="Zhang Q."/>
            <person name="Li G."/>
            <person name="Tian J."/>
            <person name="Gong T."/>
            <person name="Liu H."/>
            <person name="Zhang D."/>
            <person name="Fang L."/>
            <person name="Ye C."/>
            <person name="Zhang J."/>
            <person name="Hu W."/>
            <person name="Xu A."/>
            <person name="Ren Y."/>
            <person name="Zhang G."/>
            <person name="Bruford M.W."/>
            <person name="Li Q."/>
            <person name="Ma L."/>
            <person name="Guo Y."/>
            <person name="An N."/>
            <person name="Hu Y."/>
            <person name="Zheng Y."/>
            <person name="Shi Y."/>
            <person name="Li Z."/>
            <person name="Liu Q."/>
            <person name="Chen Y."/>
            <person name="Zhao J."/>
            <person name="Qu N."/>
            <person name="Zhao S."/>
            <person name="Tian F."/>
            <person name="Wang X."/>
            <person name="Wang H."/>
            <person name="Xu L."/>
            <person name="Liu X."/>
            <person name="Vinar T."/>
            <person name="Wang Y."/>
            <person name="Lam T.W."/>
            <person name="Yiu S.M."/>
            <person name="Liu S."/>
            <person name="Zhang H."/>
            <person name="Li D."/>
            <person name="Huang Y."/>
            <person name="Wang X."/>
            <person name="Yang G."/>
            <person name="Jiang Z."/>
            <person name="Wang J."/>
            <person name="Qin N."/>
            <person name="Li L."/>
            <person name="Li J."/>
            <person name="Bolund L."/>
            <person name="Kristiansen K."/>
            <person name="Wong G.K."/>
            <person name="Olson M."/>
            <person name="Zhang X."/>
            <person name="Li S."/>
            <person name="Yang H."/>
            <person name="Wang J."/>
            <person name="Wang J."/>
        </authorList>
    </citation>
    <scope>NUCLEOTIDE SEQUENCE [LARGE SCALE GENOMIC DNA]</scope>
</reference>
<evidence type="ECO:0000313" key="1">
    <source>
        <dbReference type="EMBL" id="EFB28028.1"/>
    </source>
</evidence>
<proteinExistence type="predicted"/>
<protein>
    <recommendedName>
        <fullName evidence="2">HORMA domain-containing protein</fullName>
    </recommendedName>
</protein>
<dbReference type="SUPFAM" id="SSF56019">
    <property type="entry name" value="The spindle assembly checkpoint protein mad2"/>
    <property type="match status" value="1"/>
</dbReference>
<evidence type="ECO:0008006" key="2">
    <source>
        <dbReference type="Google" id="ProtNLM"/>
    </source>
</evidence>
<dbReference type="Gene3D" id="3.30.900.10">
    <property type="entry name" value="HORMA domain"/>
    <property type="match status" value="1"/>
</dbReference>
<dbReference type="InterPro" id="IPR036570">
    <property type="entry name" value="HORMA_dom_sf"/>
</dbReference>
<dbReference type="AlphaFoldDB" id="D2HL76"/>
<dbReference type="InParanoid" id="D2HL76"/>
<organism evidence="1">
    <name type="scientific">Ailuropoda melanoleuca</name>
    <name type="common">Giant panda</name>
    <dbReference type="NCBI Taxonomy" id="9646"/>
    <lineage>
        <taxon>Eukaryota</taxon>
        <taxon>Metazoa</taxon>
        <taxon>Chordata</taxon>
        <taxon>Craniata</taxon>
        <taxon>Vertebrata</taxon>
        <taxon>Euteleostomi</taxon>
        <taxon>Mammalia</taxon>
        <taxon>Eutheria</taxon>
        <taxon>Laurasiatheria</taxon>
        <taxon>Carnivora</taxon>
        <taxon>Caniformia</taxon>
        <taxon>Ursidae</taxon>
        <taxon>Ailuropoda</taxon>
    </lineage>
</organism>
<gene>
    <name evidence="1" type="ORF">PANDA_012212</name>
</gene>
<dbReference type="EMBL" id="GL192995">
    <property type="protein sequence ID" value="EFB28028.1"/>
    <property type="molecule type" value="Genomic_DNA"/>
</dbReference>
<name>D2HL76_AILME</name>
<sequence>MHALTGKGTRVSLSYRHHPARGPTLLQRDKLKGFVEDLEAHWATPHLELAWKWANFLRPTCVKSGPGNQSRIIDLRVSSWAQVEEQNESLSAGANASRRLLSPTQQINDEEDWLYKCSVQKLVVVISNIESGEVLERWQFDIECDKTAKDDRAWRITQCCLHWRQRGPGNPRFSLMASQPAAAALGPRPHFPESGVTQLLMPRGAQERLEEPEEARLPVQRFAAHVQYQVCVRALVTVTKSHCH</sequence>
<accession>D2HL76</accession>